<organism evidence="2 3">
    <name type="scientific">Drosophila virilis</name>
    <name type="common">Fruit fly</name>
    <dbReference type="NCBI Taxonomy" id="7244"/>
    <lineage>
        <taxon>Eukaryota</taxon>
        <taxon>Metazoa</taxon>
        <taxon>Ecdysozoa</taxon>
        <taxon>Arthropoda</taxon>
        <taxon>Hexapoda</taxon>
        <taxon>Insecta</taxon>
        <taxon>Pterygota</taxon>
        <taxon>Neoptera</taxon>
        <taxon>Endopterygota</taxon>
        <taxon>Diptera</taxon>
        <taxon>Brachycera</taxon>
        <taxon>Muscomorpha</taxon>
        <taxon>Ephydroidea</taxon>
        <taxon>Drosophilidae</taxon>
        <taxon>Drosophila</taxon>
    </lineage>
</organism>
<dbReference type="EMBL" id="CH940649">
    <property type="protein sequence ID" value="EDW64929.2"/>
    <property type="molecule type" value="Genomic_DNA"/>
</dbReference>
<protein>
    <submittedName>
        <fullName evidence="2">Uncharacterized protein</fullName>
    </submittedName>
</protein>
<dbReference type="HOGENOM" id="CLU_1526815_0_0_1"/>
<feature type="compositionally biased region" description="Basic and acidic residues" evidence="1">
    <location>
        <begin position="120"/>
        <end position="130"/>
    </location>
</feature>
<accession>B4LT87</accession>
<name>B4LT87_DROVI</name>
<dbReference type="OrthoDB" id="7882950at2759"/>
<feature type="compositionally biased region" description="Basic and acidic residues" evidence="1">
    <location>
        <begin position="95"/>
        <end position="106"/>
    </location>
</feature>
<evidence type="ECO:0000313" key="2">
    <source>
        <dbReference type="EMBL" id="EDW64929.2"/>
    </source>
</evidence>
<gene>
    <name evidence="2" type="primary">Dvir\GJ19887</name>
    <name evidence="2" type="ORF">Dvir_GJ19887</name>
</gene>
<feature type="region of interest" description="Disordered" evidence="1">
    <location>
        <begin position="89"/>
        <end position="155"/>
    </location>
</feature>
<dbReference type="PROSITE" id="PS51257">
    <property type="entry name" value="PROKAR_LIPOPROTEIN"/>
    <property type="match status" value="1"/>
</dbReference>
<dbReference type="KEGG" id="dvi:6629250"/>
<dbReference type="AlphaFoldDB" id="B4LT87"/>
<sequence>MYKFLVRFIFEMLRLNFGLFILAIACQNVELQAAILRATSLRPDNLLTAAKNQSWGMQLFAPKAFLPPGLTTKFVQLFAQGVGHAANTTEGSGDAAKKLEGADDGKGNGAAVGNATEKAVAGDEAGKTAEKTGGSDPAAQAAGRSGPGGGAADKPEVVRARSGVGYKTNKHSGEVTVSLPRFIQNEKGDWVYHYWGATYGKVWHDTRFGINKARTVQRLRIDSMAIRSYYPTGPLGLVCLGKTTVYNRPIVLDYLTPRKYWHQIKHRPIWESLRRQITIQGSSEQCHNTDNYPKFRDFQECQMRRNMRMEYLIPKYPLHQKI</sequence>
<reference evidence="2 3" key="1">
    <citation type="journal article" date="2007" name="Nature">
        <title>Evolution of genes and genomes on the Drosophila phylogeny.</title>
        <authorList>
            <consortium name="Drosophila 12 Genomes Consortium"/>
            <person name="Clark A.G."/>
            <person name="Eisen M.B."/>
            <person name="Smith D.R."/>
            <person name="Bergman C.M."/>
            <person name="Oliver B."/>
            <person name="Markow T.A."/>
            <person name="Kaufman T.C."/>
            <person name="Kellis M."/>
            <person name="Gelbart W."/>
            <person name="Iyer V.N."/>
            <person name="Pollard D.A."/>
            <person name="Sackton T.B."/>
            <person name="Larracuente A.M."/>
            <person name="Singh N.D."/>
            <person name="Abad J.P."/>
            <person name="Abt D.N."/>
            <person name="Adryan B."/>
            <person name="Aguade M."/>
            <person name="Akashi H."/>
            <person name="Anderson W.W."/>
            <person name="Aquadro C.F."/>
            <person name="Ardell D.H."/>
            <person name="Arguello R."/>
            <person name="Artieri C.G."/>
            <person name="Barbash D.A."/>
            <person name="Barker D."/>
            <person name="Barsanti P."/>
            <person name="Batterham P."/>
            <person name="Batzoglou S."/>
            <person name="Begun D."/>
            <person name="Bhutkar A."/>
            <person name="Blanco E."/>
            <person name="Bosak S.A."/>
            <person name="Bradley R.K."/>
            <person name="Brand A.D."/>
            <person name="Brent M.R."/>
            <person name="Brooks A.N."/>
            <person name="Brown R.H."/>
            <person name="Butlin R.K."/>
            <person name="Caggese C."/>
            <person name="Calvi B.R."/>
            <person name="Bernardo de Carvalho A."/>
            <person name="Caspi A."/>
            <person name="Castrezana S."/>
            <person name="Celniker S.E."/>
            <person name="Chang J.L."/>
            <person name="Chapple C."/>
            <person name="Chatterji S."/>
            <person name="Chinwalla A."/>
            <person name="Civetta A."/>
            <person name="Clifton S.W."/>
            <person name="Comeron J.M."/>
            <person name="Costello J.C."/>
            <person name="Coyne J.A."/>
            <person name="Daub J."/>
            <person name="David R.G."/>
            <person name="Delcher A.L."/>
            <person name="Delehaunty K."/>
            <person name="Do C.B."/>
            <person name="Ebling H."/>
            <person name="Edwards K."/>
            <person name="Eickbush T."/>
            <person name="Evans J.D."/>
            <person name="Filipski A."/>
            <person name="Findeiss S."/>
            <person name="Freyhult E."/>
            <person name="Fulton L."/>
            <person name="Fulton R."/>
            <person name="Garcia A.C."/>
            <person name="Gardiner A."/>
            <person name="Garfield D.A."/>
            <person name="Garvin B.E."/>
            <person name="Gibson G."/>
            <person name="Gilbert D."/>
            <person name="Gnerre S."/>
            <person name="Godfrey J."/>
            <person name="Good R."/>
            <person name="Gotea V."/>
            <person name="Gravely B."/>
            <person name="Greenberg A.J."/>
            <person name="Griffiths-Jones S."/>
            <person name="Gross S."/>
            <person name="Guigo R."/>
            <person name="Gustafson E.A."/>
            <person name="Haerty W."/>
            <person name="Hahn M.W."/>
            <person name="Halligan D.L."/>
            <person name="Halpern A.L."/>
            <person name="Halter G.M."/>
            <person name="Han M.V."/>
            <person name="Heger A."/>
            <person name="Hillier L."/>
            <person name="Hinrichs A.S."/>
            <person name="Holmes I."/>
            <person name="Hoskins R.A."/>
            <person name="Hubisz M.J."/>
            <person name="Hultmark D."/>
            <person name="Huntley M.A."/>
            <person name="Jaffe D.B."/>
            <person name="Jagadeeshan S."/>
            <person name="Jeck W.R."/>
            <person name="Johnson J."/>
            <person name="Jones C.D."/>
            <person name="Jordan W.C."/>
            <person name="Karpen G.H."/>
            <person name="Kataoka E."/>
            <person name="Keightley P.D."/>
            <person name="Kheradpour P."/>
            <person name="Kirkness E.F."/>
            <person name="Koerich L.B."/>
            <person name="Kristiansen K."/>
            <person name="Kudrna D."/>
            <person name="Kulathinal R.J."/>
            <person name="Kumar S."/>
            <person name="Kwok R."/>
            <person name="Lander E."/>
            <person name="Langley C.H."/>
            <person name="Lapoint R."/>
            <person name="Lazzaro B.P."/>
            <person name="Lee S.J."/>
            <person name="Levesque L."/>
            <person name="Li R."/>
            <person name="Lin C.F."/>
            <person name="Lin M.F."/>
            <person name="Lindblad-Toh K."/>
            <person name="Llopart A."/>
            <person name="Long M."/>
            <person name="Low L."/>
            <person name="Lozovsky E."/>
            <person name="Lu J."/>
            <person name="Luo M."/>
            <person name="Machado C.A."/>
            <person name="Makalowski W."/>
            <person name="Marzo M."/>
            <person name="Matsuda M."/>
            <person name="Matzkin L."/>
            <person name="McAllister B."/>
            <person name="McBride C.S."/>
            <person name="McKernan B."/>
            <person name="McKernan K."/>
            <person name="Mendez-Lago M."/>
            <person name="Minx P."/>
            <person name="Mollenhauer M.U."/>
            <person name="Montooth K."/>
            <person name="Mount S.M."/>
            <person name="Mu X."/>
            <person name="Myers E."/>
            <person name="Negre B."/>
            <person name="Newfeld S."/>
            <person name="Nielsen R."/>
            <person name="Noor M.A."/>
            <person name="O'Grady P."/>
            <person name="Pachter L."/>
            <person name="Papaceit M."/>
            <person name="Parisi M.J."/>
            <person name="Parisi M."/>
            <person name="Parts L."/>
            <person name="Pedersen J.S."/>
            <person name="Pesole G."/>
            <person name="Phillippy A.M."/>
            <person name="Ponting C.P."/>
            <person name="Pop M."/>
            <person name="Porcelli D."/>
            <person name="Powell J.R."/>
            <person name="Prohaska S."/>
            <person name="Pruitt K."/>
            <person name="Puig M."/>
            <person name="Quesneville H."/>
            <person name="Ram K.R."/>
            <person name="Rand D."/>
            <person name="Rasmussen M.D."/>
            <person name="Reed L.K."/>
            <person name="Reenan R."/>
            <person name="Reily A."/>
            <person name="Remington K.A."/>
            <person name="Rieger T.T."/>
            <person name="Ritchie M.G."/>
            <person name="Robin C."/>
            <person name="Rogers Y.H."/>
            <person name="Rohde C."/>
            <person name="Rozas J."/>
            <person name="Rubenfield M.J."/>
            <person name="Ruiz A."/>
            <person name="Russo S."/>
            <person name="Salzberg S.L."/>
            <person name="Sanchez-Gracia A."/>
            <person name="Saranga D.J."/>
            <person name="Sato H."/>
            <person name="Schaeffer S.W."/>
            <person name="Schatz M.C."/>
            <person name="Schlenke T."/>
            <person name="Schwartz R."/>
            <person name="Segarra C."/>
            <person name="Singh R.S."/>
            <person name="Sirot L."/>
            <person name="Sirota M."/>
            <person name="Sisneros N.B."/>
            <person name="Smith C.D."/>
            <person name="Smith T.F."/>
            <person name="Spieth J."/>
            <person name="Stage D.E."/>
            <person name="Stark A."/>
            <person name="Stephan W."/>
            <person name="Strausberg R.L."/>
            <person name="Strempel S."/>
            <person name="Sturgill D."/>
            <person name="Sutton G."/>
            <person name="Sutton G.G."/>
            <person name="Tao W."/>
            <person name="Teichmann S."/>
            <person name="Tobari Y.N."/>
            <person name="Tomimura Y."/>
            <person name="Tsolas J.M."/>
            <person name="Valente V.L."/>
            <person name="Venter E."/>
            <person name="Venter J.C."/>
            <person name="Vicario S."/>
            <person name="Vieira F.G."/>
            <person name="Vilella A.J."/>
            <person name="Villasante A."/>
            <person name="Walenz B."/>
            <person name="Wang J."/>
            <person name="Wasserman M."/>
            <person name="Watts T."/>
            <person name="Wilson D."/>
            <person name="Wilson R.K."/>
            <person name="Wing R.A."/>
            <person name="Wolfner M.F."/>
            <person name="Wong A."/>
            <person name="Wong G.K."/>
            <person name="Wu C.I."/>
            <person name="Wu G."/>
            <person name="Yamamoto D."/>
            <person name="Yang H.P."/>
            <person name="Yang S.P."/>
            <person name="Yorke J.A."/>
            <person name="Yoshida K."/>
            <person name="Zdobnov E."/>
            <person name="Zhang P."/>
            <person name="Zhang Y."/>
            <person name="Zimin A.V."/>
            <person name="Baldwin J."/>
            <person name="Abdouelleil A."/>
            <person name="Abdulkadir J."/>
            <person name="Abebe A."/>
            <person name="Abera B."/>
            <person name="Abreu J."/>
            <person name="Acer S.C."/>
            <person name="Aftuck L."/>
            <person name="Alexander A."/>
            <person name="An P."/>
            <person name="Anderson E."/>
            <person name="Anderson S."/>
            <person name="Arachi H."/>
            <person name="Azer M."/>
            <person name="Bachantsang P."/>
            <person name="Barry A."/>
            <person name="Bayul T."/>
            <person name="Berlin A."/>
            <person name="Bessette D."/>
            <person name="Bloom T."/>
            <person name="Blye J."/>
            <person name="Boguslavskiy L."/>
            <person name="Bonnet C."/>
            <person name="Boukhgalter B."/>
            <person name="Bourzgui I."/>
            <person name="Brown A."/>
            <person name="Cahill P."/>
            <person name="Channer S."/>
            <person name="Cheshatsang Y."/>
            <person name="Chuda L."/>
            <person name="Citroen M."/>
            <person name="Collymore A."/>
            <person name="Cooke P."/>
            <person name="Costello M."/>
            <person name="D'Aco K."/>
            <person name="Daza R."/>
            <person name="De Haan G."/>
            <person name="DeGray S."/>
            <person name="DeMaso C."/>
            <person name="Dhargay N."/>
            <person name="Dooley K."/>
            <person name="Dooley E."/>
            <person name="Doricent M."/>
            <person name="Dorje P."/>
            <person name="Dorjee K."/>
            <person name="Dupes A."/>
            <person name="Elong R."/>
            <person name="Falk J."/>
            <person name="Farina A."/>
            <person name="Faro S."/>
            <person name="Ferguson D."/>
            <person name="Fisher S."/>
            <person name="Foley C.D."/>
            <person name="Franke A."/>
            <person name="Friedrich D."/>
            <person name="Gadbois L."/>
            <person name="Gearin G."/>
            <person name="Gearin C.R."/>
            <person name="Giannoukos G."/>
            <person name="Goode T."/>
            <person name="Graham J."/>
            <person name="Grandbois E."/>
            <person name="Grewal S."/>
            <person name="Gyaltsen K."/>
            <person name="Hafez N."/>
            <person name="Hagos B."/>
            <person name="Hall J."/>
            <person name="Henson C."/>
            <person name="Hollinger A."/>
            <person name="Honan T."/>
            <person name="Huard M.D."/>
            <person name="Hughes L."/>
            <person name="Hurhula B."/>
            <person name="Husby M.E."/>
            <person name="Kamat A."/>
            <person name="Kanga B."/>
            <person name="Kashin S."/>
            <person name="Khazanovich D."/>
            <person name="Kisner P."/>
            <person name="Lance K."/>
            <person name="Lara M."/>
            <person name="Lee W."/>
            <person name="Lennon N."/>
            <person name="Letendre F."/>
            <person name="LeVine R."/>
            <person name="Lipovsky A."/>
            <person name="Liu X."/>
            <person name="Liu J."/>
            <person name="Liu S."/>
            <person name="Lokyitsang T."/>
            <person name="Lokyitsang Y."/>
            <person name="Lubonja R."/>
            <person name="Lui A."/>
            <person name="MacDonald P."/>
            <person name="Magnisalis V."/>
            <person name="Maru K."/>
            <person name="Matthews C."/>
            <person name="McCusker W."/>
            <person name="McDonough S."/>
            <person name="Mehta T."/>
            <person name="Meldrim J."/>
            <person name="Meneus L."/>
            <person name="Mihai O."/>
            <person name="Mihalev A."/>
            <person name="Mihova T."/>
            <person name="Mittelman R."/>
            <person name="Mlenga V."/>
            <person name="Montmayeur A."/>
            <person name="Mulrain L."/>
            <person name="Navidi A."/>
            <person name="Naylor J."/>
            <person name="Negash T."/>
            <person name="Nguyen T."/>
            <person name="Nguyen N."/>
            <person name="Nicol R."/>
            <person name="Norbu C."/>
            <person name="Norbu N."/>
            <person name="Novod N."/>
            <person name="O'Neill B."/>
            <person name="Osman S."/>
            <person name="Markiewicz E."/>
            <person name="Oyono O.L."/>
            <person name="Patti C."/>
            <person name="Phunkhang P."/>
            <person name="Pierre F."/>
            <person name="Priest M."/>
            <person name="Raghuraman S."/>
            <person name="Rege F."/>
            <person name="Reyes R."/>
            <person name="Rise C."/>
            <person name="Rogov P."/>
            <person name="Ross K."/>
            <person name="Ryan E."/>
            <person name="Settipalli S."/>
            <person name="Shea T."/>
            <person name="Sherpa N."/>
            <person name="Shi L."/>
            <person name="Shih D."/>
            <person name="Sparrow T."/>
            <person name="Spaulding J."/>
            <person name="Stalker J."/>
            <person name="Stange-Thomann N."/>
            <person name="Stavropoulos S."/>
            <person name="Stone C."/>
            <person name="Strader C."/>
            <person name="Tesfaye S."/>
            <person name="Thomson T."/>
            <person name="Thoulutsang Y."/>
            <person name="Thoulutsang D."/>
            <person name="Topham K."/>
            <person name="Topping I."/>
            <person name="Tsamla T."/>
            <person name="Vassiliev H."/>
            <person name="Vo A."/>
            <person name="Wangchuk T."/>
            <person name="Wangdi T."/>
            <person name="Weiand M."/>
            <person name="Wilkinson J."/>
            <person name="Wilson A."/>
            <person name="Yadav S."/>
            <person name="Young G."/>
            <person name="Yu Q."/>
            <person name="Zembek L."/>
            <person name="Zhong D."/>
            <person name="Zimmer A."/>
            <person name="Zwirko Z."/>
            <person name="Jaffe D.B."/>
            <person name="Alvarez P."/>
            <person name="Brockman W."/>
            <person name="Butler J."/>
            <person name="Chin C."/>
            <person name="Gnerre S."/>
            <person name="Grabherr M."/>
            <person name="Kleber M."/>
            <person name="Mauceli E."/>
            <person name="MacCallum I."/>
        </authorList>
    </citation>
    <scope>NUCLEOTIDE SEQUENCE [LARGE SCALE GENOMIC DNA]</scope>
    <source>
        <strain evidence="3">Tucson 15010-1051.87</strain>
    </source>
</reference>
<proteinExistence type="predicted"/>
<keyword evidence="3" id="KW-1185">Reference proteome</keyword>
<dbReference type="Proteomes" id="UP000008792">
    <property type="component" value="Unassembled WGS sequence"/>
</dbReference>
<evidence type="ECO:0000256" key="1">
    <source>
        <dbReference type="SAM" id="MobiDB-lite"/>
    </source>
</evidence>
<dbReference type="InParanoid" id="B4LT87"/>
<evidence type="ECO:0000313" key="3">
    <source>
        <dbReference type="Proteomes" id="UP000008792"/>
    </source>
</evidence>